<protein>
    <recommendedName>
        <fullName evidence="2">F-box domain-containing protein</fullName>
    </recommendedName>
</protein>
<gene>
    <name evidence="3" type="ORF">CKM354_000119500</name>
</gene>
<evidence type="ECO:0000259" key="2">
    <source>
        <dbReference type="SMART" id="SM00256"/>
    </source>
</evidence>
<sequence>MASTVDGSDEPGTPHAEQTLTTPELLETILKNLDVFELVDARYVSRFWKDLIDSSPTLQKIIFNNDEVWNDLRKTQNTIRSFFVPTEPILHLCDHLCDEPCEKSIANPGSDTEEEFLVDPGSDTEEESLADSESDTEKEFLANPDPDTEKESLADSESDTEASLTVKLHPSLRHVNTWHPDSRFSYIKNFTFRFWERKLVVYPRKGFWRKQLICQPPVDLVEMHYTNYQFPTIWPWGEVFGYSSNAEGVTLGDLQDYVLEAVDREKEWLTTEEGRELRPGEAMQYGRVLDGGNSPSWRGINAMKPGDREELELAEWEGNEVEEGGLTKRQKVQLLRKIDFYGDAELPGVKPVTEYADA</sequence>
<proteinExistence type="predicted"/>
<dbReference type="SMART" id="SM00256">
    <property type="entry name" value="FBOX"/>
    <property type="match status" value="1"/>
</dbReference>
<keyword evidence="4" id="KW-1185">Reference proteome</keyword>
<feature type="region of interest" description="Disordered" evidence="1">
    <location>
        <begin position="105"/>
        <end position="160"/>
    </location>
</feature>
<dbReference type="Pfam" id="PF00646">
    <property type="entry name" value="F-box"/>
    <property type="match status" value="1"/>
</dbReference>
<dbReference type="EMBL" id="BOLY01000001">
    <property type="protein sequence ID" value="GIZ37759.1"/>
    <property type="molecule type" value="Genomic_DNA"/>
</dbReference>
<feature type="region of interest" description="Disordered" evidence="1">
    <location>
        <begin position="1"/>
        <end position="21"/>
    </location>
</feature>
<name>A0A9P3C7D7_9PEZI</name>
<dbReference type="RefSeq" id="XP_044652246.1">
    <property type="nucleotide sequence ID" value="XM_044796311.1"/>
</dbReference>
<dbReference type="AlphaFoldDB" id="A0A9P3C7D7"/>
<dbReference type="SUPFAM" id="SSF81383">
    <property type="entry name" value="F-box domain"/>
    <property type="match status" value="1"/>
</dbReference>
<evidence type="ECO:0000256" key="1">
    <source>
        <dbReference type="SAM" id="MobiDB-lite"/>
    </source>
</evidence>
<dbReference type="OrthoDB" id="3649815at2759"/>
<evidence type="ECO:0000313" key="4">
    <source>
        <dbReference type="Proteomes" id="UP000825890"/>
    </source>
</evidence>
<dbReference type="InterPro" id="IPR001810">
    <property type="entry name" value="F-box_dom"/>
</dbReference>
<accession>A0A9P3C7D7</accession>
<feature type="domain" description="F-box" evidence="2">
    <location>
        <begin position="21"/>
        <end position="61"/>
    </location>
</feature>
<reference evidence="3 4" key="1">
    <citation type="submission" date="2021-01" db="EMBL/GenBank/DDBJ databases">
        <title>Cercospora kikuchii MAFF 305040 whole genome shotgun sequence.</title>
        <authorList>
            <person name="Kashiwa T."/>
            <person name="Suzuki T."/>
        </authorList>
    </citation>
    <scope>NUCLEOTIDE SEQUENCE [LARGE SCALE GENOMIC DNA]</scope>
    <source>
        <strain evidence="3 4">MAFF 305040</strain>
    </source>
</reference>
<feature type="compositionally biased region" description="Acidic residues" evidence="1">
    <location>
        <begin position="111"/>
        <end position="134"/>
    </location>
</feature>
<dbReference type="GeneID" id="68286770"/>
<organism evidence="3 4">
    <name type="scientific">Cercospora kikuchii</name>
    <dbReference type="NCBI Taxonomy" id="84275"/>
    <lineage>
        <taxon>Eukaryota</taxon>
        <taxon>Fungi</taxon>
        <taxon>Dikarya</taxon>
        <taxon>Ascomycota</taxon>
        <taxon>Pezizomycotina</taxon>
        <taxon>Dothideomycetes</taxon>
        <taxon>Dothideomycetidae</taxon>
        <taxon>Mycosphaerellales</taxon>
        <taxon>Mycosphaerellaceae</taxon>
        <taxon>Cercospora</taxon>
    </lineage>
</organism>
<dbReference type="InterPro" id="IPR036047">
    <property type="entry name" value="F-box-like_dom_sf"/>
</dbReference>
<dbReference type="Gene3D" id="1.20.1280.50">
    <property type="match status" value="1"/>
</dbReference>
<comment type="caution">
    <text evidence="3">The sequence shown here is derived from an EMBL/GenBank/DDBJ whole genome shotgun (WGS) entry which is preliminary data.</text>
</comment>
<dbReference type="Proteomes" id="UP000825890">
    <property type="component" value="Unassembled WGS sequence"/>
</dbReference>
<evidence type="ECO:0000313" key="3">
    <source>
        <dbReference type="EMBL" id="GIZ37759.1"/>
    </source>
</evidence>